<accession>A0A1H3BWI1</accession>
<evidence type="ECO:0000313" key="4">
    <source>
        <dbReference type="Proteomes" id="UP000198816"/>
    </source>
</evidence>
<keyword evidence="2" id="KW-0812">Transmembrane</keyword>
<feature type="transmembrane region" description="Helical" evidence="2">
    <location>
        <begin position="361"/>
        <end position="386"/>
    </location>
</feature>
<reference evidence="4" key="1">
    <citation type="submission" date="2016-10" db="EMBL/GenBank/DDBJ databases">
        <authorList>
            <person name="Varghese N."/>
            <person name="Submissions S."/>
        </authorList>
    </citation>
    <scope>NUCLEOTIDE SEQUENCE [LARGE SCALE GENOMIC DNA]</scope>
    <source>
        <strain evidence="4">DSM 217</strain>
    </source>
</reference>
<dbReference type="AlphaFoldDB" id="A0A1H3BWI1"/>
<evidence type="ECO:0000313" key="3">
    <source>
        <dbReference type="EMBL" id="SDX45569.1"/>
    </source>
</evidence>
<evidence type="ECO:0000256" key="2">
    <source>
        <dbReference type="SAM" id="Phobius"/>
    </source>
</evidence>
<organism evidence="3 4">
    <name type="scientific">Thiocapsa roseopersicina</name>
    <dbReference type="NCBI Taxonomy" id="1058"/>
    <lineage>
        <taxon>Bacteria</taxon>
        <taxon>Pseudomonadati</taxon>
        <taxon>Pseudomonadota</taxon>
        <taxon>Gammaproteobacteria</taxon>
        <taxon>Chromatiales</taxon>
        <taxon>Chromatiaceae</taxon>
        <taxon>Thiocapsa</taxon>
    </lineage>
</organism>
<keyword evidence="2" id="KW-1133">Transmembrane helix</keyword>
<keyword evidence="4" id="KW-1185">Reference proteome</keyword>
<dbReference type="Proteomes" id="UP000198816">
    <property type="component" value="Unassembled WGS sequence"/>
</dbReference>
<evidence type="ECO:0000256" key="1">
    <source>
        <dbReference type="SAM" id="Coils"/>
    </source>
</evidence>
<gene>
    <name evidence="3" type="ORF">SAMN05421783_12726</name>
</gene>
<dbReference type="EMBL" id="FNNZ01000027">
    <property type="protein sequence ID" value="SDX45569.1"/>
    <property type="molecule type" value="Genomic_DNA"/>
</dbReference>
<dbReference type="STRING" id="1058.SAMN05421783_12726"/>
<protein>
    <submittedName>
        <fullName evidence="3">Uncharacterized protein</fullName>
    </submittedName>
</protein>
<proteinExistence type="predicted"/>
<keyword evidence="1" id="KW-0175">Coiled coil</keyword>
<feature type="transmembrane region" description="Helical" evidence="2">
    <location>
        <begin position="21"/>
        <end position="52"/>
    </location>
</feature>
<dbReference type="RefSeq" id="WP_093036923.1">
    <property type="nucleotide sequence ID" value="NZ_FNNZ01000027.1"/>
</dbReference>
<name>A0A1H3BWI1_THIRO</name>
<feature type="coiled-coil region" evidence="1">
    <location>
        <begin position="303"/>
        <end position="359"/>
    </location>
</feature>
<keyword evidence="2" id="KW-0472">Membrane</keyword>
<sequence>MEVMVNETDRQGRRWLLRLQSALVLPIARGVYLLIALTCLVVVIGGILYVVFLQVSTVGQPALVAVPPADQAGEPLLDASDRAVDLALVQARLEPPSAVRFNVTAGTLSAPPSESQVLGHFVAETPNGLAPFPEGVSLIGGPDAELFERVRDGAEKRVGLAARAALVTEIRDTLRDITEPTSRSFTVRVVARDTYGLASAPAELSFALRLAPAAPAAPVAASAPAFEPEPTPLQAIARDIARTVEPEVNPAHFAAYKLAEQVPGRCGTNASDQRFLTNYRRAFDEVRPRLTASNVDAFYLGLCEAWQSVLEQEAAEAEQLQEEYWAERQAAEYAREQALAQNRDLMNQHERRVLEARAQSWVTLSVIGGALGIFLSVALVLAFLALEGHSRAVRTAMEAMVKLTEQGRATAATTPSPP</sequence>